<feature type="domain" description="DUF4097" evidence="1">
    <location>
        <begin position="121"/>
        <end position="252"/>
    </location>
</feature>
<sequence>MGVRSGWRRAVVAGSGMVLAVGGVGGCGSAEAGDAPVERKTFAFGGQALEIDAGNTDIELVTGDVQGVEVARQVDGWVFMGSGPETVWQLEGGRLTLEVSCEAMASSCDSRHRVTVPSGVGVTVTDDNGSVSASGFSSALSLRADNGEVVVRNSSGALELTSENGAVRAEGVSSRQVTAAADNGSVTLSLTAAPDRVEAVSDNGEIVVELPPSKGPYAVSADADNGTADVDVPTDPGSAHVVSARSENGEVTVRSAN</sequence>
<dbReference type="EMBL" id="JARWBG010000010">
    <property type="protein sequence ID" value="MDH2389340.1"/>
    <property type="molecule type" value="Genomic_DNA"/>
</dbReference>
<accession>A0ABT6HKT3</accession>
<protein>
    <submittedName>
        <fullName evidence="2">DUF4097 family beta strand repeat-containing protein</fullName>
    </submittedName>
</protein>
<comment type="caution">
    <text evidence="2">The sequence shown here is derived from an EMBL/GenBank/DDBJ whole genome shotgun (WGS) entry which is preliminary data.</text>
</comment>
<evidence type="ECO:0000313" key="3">
    <source>
        <dbReference type="Proteomes" id="UP001223144"/>
    </source>
</evidence>
<gene>
    <name evidence="2" type="ORF">QCN29_11150</name>
</gene>
<dbReference type="Pfam" id="PF13349">
    <property type="entry name" value="DUF4097"/>
    <property type="match status" value="1"/>
</dbReference>
<keyword evidence="3" id="KW-1185">Reference proteome</keyword>
<dbReference type="PROSITE" id="PS51257">
    <property type="entry name" value="PROKAR_LIPOPROTEIN"/>
    <property type="match status" value="1"/>
</dbReference>
<dbReference type="Proteomes" id="UP001223144">
    <property type="component" value="Unassembled WGS sequence"/>
</dbReference>
<organism evidence="2 3">
    <name type="scientific">Streptomyces chengmaiensis</name>
    <dbReference type="NCBI Taxonomy" id="3040919"/>
    <lineage>
        <taxon>Bacteria</taxon>
        <taxon>Bacillati</taxon>
        <taxon>Actinomycetota</taxon>
        <taxon>Actinomycetes</taxon>
        <taxon>Kitasatosporales</taxon>
        <taxon>Streptomycetaceae</taxon>
        <taxon>Streptomyces</taxon>
    </lineage>
</organism>
<reference evidence="2 3" key="1">
    <citation type="submission" date="2023-04" db="EMBL/GenBank/DDBJ databases">
        <title>Streptomyces chengmaiensis sp. nov. isolated from the stem of mangrove plant in Hainan.</title>
        <authorList>
            <person name="Huang X."/>
            <person name="Zhou S."/>
            <person name="Chu X."/>
            <person name="Xie Y."/>
            <person name="Lin Y."/>
        </authorList>
    </citation>
    <scope>NUCLEOTIDE SEQUENCE [LARGE SCALE GENOMIC DNA]</scope>
    <source>
        <strain evidence="2 3">HNM0663</strain>
    </source>
</reference>
<dbReference type="InterPro" id="IPR025164">
    <property type="entry name" value="Toastrack_DUF4097"/>
</dbReference>
<name>A0ABT6HKT3_9ACTN</name>
<proteinExistence type="predicted"/>
<evidence type="ECO:0000259" key="1">
    <source>
        <dbReference type="Pfam" id="PF13349"/>
    </source>
</evidence>
<evidence type="ECO:0000313" key="2">
    <source>
        <dbReference type="EMBL" id="MDH2389340.1"/>
    </source>
</evidence>